<evidence type="ECO:0000256" key="1">
    <source>
        <dbReference type="SAM" id="Coils"/>
    </source>
</evidence>
<dbReference type="OrthoDB" id="2122982at2759"/>
<dbReference type="AlphaFoldDB" id="A0A8H5CTG8"/>
<proteinExistence type="predicted"/>
<evidence type="ECO:0000313" key="3">
    <source>
        <dbReference type="Proteomes" id="UP000559027"/>
    </source>
</evidence>
<sequence>MSSAQQLVPDTEVALKDAFLTLKHAKKGPGKNEKAFDKVANAISKADVSPSLAFLNDFYTTNSALISNATAGFASLDNKTIDVTITGFSETVKVVMNGLDALGTVHPFVGVAVAAFKLVVTLDLTRRGNNQKILAVNVQMQQMMCTLFQLRRIGDPEEIGPDGTVLKDRMQPLMEQIARDIKECGSACDVYLKKSFIAKTLKSKIYEGRLAGYASKFIDYRDQLDSALTVHIALGVDAANVKLDSQSSQLDSIEEKLDTLTNVFRCLDTPHEKEVMEFIEESGGPNVIVERNDLVLALVDKSGETLSNLSDKARSGGKSELDSVRENLQKEVAEDLDVVLKQNFALFDRKLEVQSRNIVDAVEKQGQYIVSALSAGAHDRIGDTDLHILWRVMDWKGSVKARHFVLALRDYFTNQFSAKTPLSGNLIIQVPSPSNNLTFPNQFMGWPGSKPILHIDNWALQYINVAHLSAILEAIDDDGTGFISIKEANTFANERPKGWGLLPWIAFWAKGALRLHFFIEFVTYVLKGWETSLADYKNRIILILQEMDRLHHDALAENQRLVDLYLSDSTILSTHLVLKSTKAERKYDSVAPELLSATRE</sequence>
<keyword evidence="3" id="KW-1185">Reference proteome</keyword>
<comment type="caution">
    <text evidence="2">The sequence shown here is derived from an EMBL/GenBank/DDBJ whole genome shotgun (WGS) entry which is preliminary data.</text>
</comment>
<dbReference type="EMBL" id="JAACJO010000030">
    <property type="protein sequence ID" value="KAF5346763.1"/>
    <property type="molecule type" value="Genomic_DNA"/>
</dbReference>
<name>A0A8H5CTG8_9AGAR</name>
<accession>A0A8H5CTG8</accession>
<protein>
    <recommendedName>
        <fullName evidence="4">EF-hand domain-containing protein</fullName>
    </recommendedName>
</protein>
<feature type="coiled-coil region" evidence="1">
    <location>
        <begin position="236"/>
        <end position="263"/>
    </location>
</feature>
<evidence type="ECO:0000313" key="2">
    <source>
        <dbReference type="EMBL" id="KAF5346763.1"/>
    </source>
</evidence>
<dbReference type="Proteomes" id="UP000559027">
    <property type="component" value="Unassembled WGS sequence"/>
</dbReference>
<gene>
    <name evidence="2" type="ORF">D9756_010356</name>
</gene>
<reference evidence="2 3" key="1">
    <citation type="journal article" date="2020" name="ISME J.">
        <title>Uncovering the hidden diversity of litter-decomposition mechanisms in mushroom-forming fungi.</title>
        <authorList>
            <person name="Floudas D."/>
            <person name="Bentzer J."/>
            <person name="Ahren D."/>
            <person name="Johansson T."/>
            <person name="Persson P."/>
            <person name="Tunlid A."/>
        </authorList>
    </citation>
    <scope>NUCLEOTIDE SEQUENCE [LARGE SCALE GENOMIC DNA]</scope>
    <source>
        <strain evidence="2 3">CBS 146.42</strain>
    </source>
</reference>
<keyword evidence="1" id="KW-0175">Coiled coil</keyword>
<evidence type="ECO:0008006" key="4">
    <source>
        <dbReference type="Google" id="ProtNLM"/>
    </source>
</evidence>
<organism evidence="2 3">
    <name type="scientific">Leucocoprinus leucothites</name>
    <dbReference type="NCBI Taxonomy" id="201217"/>
    <lineage>
        <taxon>Eukaryota</taxon>
        <taxon>Fungi</taxon>
        <taxon>Dikarya</taxon>
        <taxon>Basidiomycota</taxon>
        <taxon>Agaricomycotina</taxon>
        <taxon>Agaricomycetes</taxon>
        <taxon>Agaricomycetidae</taxon>
        <taxon>Agaricales</taxon>
        <taxon>Agaricineae</taxon>
        <taxon>Agaricaceae</taxon>
        <taxon>Leucocoprinus</taxon>
    </lineage>
</organism>